<feature type="region of interest" description="Disordered" evidence="1">
    <location>
        <begin position="1"/>
        <end position="20"/>
    </location>
</feature>
<evidence type="ECO:0000256" key="1">
    <source>
        <dbReference type="SAM" id="MobiDB-lite"/>
    </source>
</evidence>
<dbReference type="WBParaSite" id="Pan_g19400.t1">
    <property type="protein sequence ID" value="Pan_g19400.t1"/>
    <property type="gene ID" value="Pan_g19400"/>
</dbReference>
<dbReference type="AlphaFoldDB" id="A0A7E4ZV41"/>
<reference evidence="3" key="2">
    <citation type="submission" date="2020-10" db="UniProtKB">
        <authorList>
            <consortium name="WormBaseParasite"/>
        </authorList>
    </citation>
    <scope>IDENTIFICATION</scope>
</reference>
<dbReference type="Proteomes" id="UP000492821">
    <property type="component" value="Unassembled WGS sequence"/>
</dbReference>
<keyword evidence="2" id="KW-1185">Reference proteome</keyword>
<sequence>MSGPELGPLPNTAPFNPIDHPGTSFKVDAYSKEPEYALVYAIHRSALAFIEESKHVLNHQTRCPEAMYLGR</sequence>
<proteinExistence type="predicted"/>
<protein>
    <submittedName>
        <fullName evidence="3">HEPN domain-containing protein</fullName>
    </submittedName>
</protein>
<evidence type="ECO:0000313" key="3">
    <source>
        <dbReference type="WBParaSite" id="Pan_g19400.t1"/>
    </source>
</evidence>
<accession>A0A7E4ZV41</accession>
<organism evidence="2 3">
    <name type="scientific">Panagrellus redivivus</name>
    <name type="common">Microworm</name>
    <dbReference type="NCBI Taxonomy" id="6233"/>
    <lineage>
        <taxon>Eukaryota</taxon>
        <taxon>Metazoa</taxon>
        <taxon>Ecdysozoa</taxon>
        <taxon>Nematoda</taxon>
        <taxon>Chromadorea</taxon>
        <taxon>Rhabditida</taxon>
        <taxon>Tylenchina</taxon>
        <taxon>Panagrolaimomorpha</taxon>
        <taxon>Panagrolaimoidea</taxon>
        <taxon>Panagrolaimidae</taxon>
        <taxon>Panagrellus</taxon>
    </lineage>
</organism>
<reference evidence="2" key="1">
    <citation type="journal article" date="2013" name="Genetics">
        <title>The draft genome and transcriptome of Panagrellus redivivus are shaped by the harsh demands of a free-living lifestyle.</title>
        <authorList>
            <person name="Srinivasan J."/>
            <person name="Dillman A.R."/>
            <person name="Macchietto M.G."/>
            <person name="Heikkinen L."/>
            <person name="Lakso M."/>
            <person name="Fracchia K.M."/>
            <person name="Antoshechkin I."/>
            <person name="Mortazavi A."/>
            <person name="Wong G."/>
            <person name="Sternberg P.W."/>
        </authorList>
    </citation>
    <scope>NUCLEOTIDE SEQUENCE [LARGE SCALE GENOMIC DNA]</scope>
    <source>
        <strain evidence="2">MT8872</strain>
    </source>
</reference>
<name>A0A7E4ZV41_PANRE</name>
<evidence type="ECO:0000313" key="2">
    <source>
        <dbReference type="Proteomes" id="UP000492821"/>
    </source>
</evidence>